<organism evidence="1 2">
    <name type="scientific">Melastoma candidum</name>
    <dbReference type="NCBI Taxonomy" id="119954"/>
    <lineage>
        <taxon>Eukaryota</taxon>
        <taxon>Viridiplantae</taxon>
        <taxon>Streptophyta</taxon>
        <taxon>Embryophyta</taxon>
        <taxon>Tracheophyta</taxon>
        <taxon>Spermatophyta</taxon>
        <taxon>Magnoliopsida</taxon>
        <taxon>eudicotyledons</taxon>
        <taxon>Gunneridae</taxon>
        <taxon>Pentapetalae</taxon>
        <taxon>rosids</taxon>
        <taxon>malvids</taxon>
        <taxon>Myrtales</taxon>
        <taxon>Melastomataceae</taxon>
        <taxon>Melastomatoideae</taxon>
        <taxon>Melastomateae</taxon>
        <taxon>Melastoma</taxon>
    </lineage>
</organism>
<accession>A0ACB9RBL8</accession>
<dbReference type="Proteomes" id="UP001057402">
    <property type="component" value="Chromosome 4"/>
</dbReference>
<protein>
    <submittedName>
        <fullName evidence="1">Uncharacterized protein</fullName>
    </submittedName>
</protein>
<evidence type="ECO:0000313" key="2">
    <source>
        <dbReference type="Proteomes" id="UP001057402"/>
    </source>
</evidence>
<proteinExistence type="predicted"/>
<name>A0ACB9RBL8_9MYRT</name>
<gene>
    <name evidence="1" type="ORF">MLD38_013101</name>
</gene>
<evidence type="ECO:0000313" key="1">
    <source>
        <dbReference type="EMBL" id="KAI4375201.1"/>
    </source>
</evidence>
<reference evidence="2" key="1">
    <citation type="journal article" date="2023" name="Front. Plant Sci.">
        <title>Chromosomal-level genome assembly of Melastoma candidum provides insights into trichome evolution.</title>
        <authorList>
            <person name="Zhong Y."/>
            <person name="Wu W."/>
            <person name="Sun C."/>
            <person name="Zou P."/>
            <person name="Liu Y."/>
            <person name="Dai S."/>
            <person name="Zhou R."/>
        </authorList>
    </citation>
    <scope>NUCLEOTIDE SEQUENCE [LARGE SCALE GENOMIC DNA]</scope>
</reference>
<keyword evidence="2" id="KW-1185">Reference proteome</keyword>
<comment type="caution">
    <text evidence="1">The sequence shown here is derived from an EMBL/GenBank/DDBJ whole genome shotgun (WGS) entry which is preliminary data.</text>
</comment>
<sequence>MLTREQLLFLFDRFSALTSRPDVKKRIADAVHDKQEAASVTTAIQEEIFQEIGIDPRYGILCLGKINTVYENDQDLMIRFYKFVAQEELACDEAELDPGEFSAKTTYQEKLQEQQLKMLTEMRRYPLDHQLAIFNELHQQLEKANFDGRASLLTSQQMQEIVQKHDVP</sequence>
<dbReference type="EMBL" id="CM042883">
    <property type="protein sequence ID" value="KAI4375201.1"/>
    <property type="molecule type" value="Genomic_DNA"/>
</dbReference>